<sequence length="127" mass="14156">MNLEEYHAARPKLLGTWNLHRHLPKELDWFIMLLSVSGIIGNATQASYAAGSTFMDSFAAYRNRYGLHAVSICLGPVKDAGYLAENPKLAAKMTEQGFQCTDLNTVISLRKLYFSRCLIGFVEEIGP</sequence>
<reference evidence="2 3" key="1">
    <citation type="submission" date="2024-07" db="EMBL/GenBank/DDBJ databases">
        <title>Section-level genome sequencing and comparative genomics of Aspergillus sections Usti and Cavernicolus.</title>
        <authorList>
            <consortium name="Lawrence Berkeley National Laboratory"/>
            <person name="Nybo J.L."/>
            <person name="Vesth T.C."/>
            <person name="Theobald S."/>
            <person name="Frisvad J.C."/>
            <person name="Larsen T.O."/>
            <person name="Kjaerboelling I."/>
            <person name="Rothschild-Mancinelli K."/>
            <person name="Lyhne E.K."/>
            <person name="Kogle M.E."/>
            <person name="Barry K."/>
            <person name="Clum A."/>
            <person name="Na H."/>
            <person name="Ledsgaard L."/>
            <person name="Lin J."/>
            <person name="Lipzen A."/>
            <person name="Kuo A."/>
            <person name="Riley R."/>
            <person name="Mondo S."/>
            <person name="Labutti K."/>
            <person name="Haridas S."/>
            <person name="Pangalinan J."/>
            <person name="Salamov A.A."/>
            <person name="Simmons B.A."/>
            <person name="Magnuson J.K."/>
            <person name="Chen J."/>
            <person name="Drula E."/>
            <person name="Henrissat B."/>
            <person name="Wiebenga A."/>
            <person name="Lubbers R.J."/>
            <person name="Gomes A.C."/>
            <person name="Makela M.R."/>
            <person name="Stajich J."/>
            <person name="Grigoriev I.V."/>
            <person name="Mortensen U.H."/>
            <person name="De Vries R.P."/>
            <person name="Baker S.E."/>
            <person name="Andersen M.R."/>
        </authorList>
    </citation>
    <scope>NUCLEOTIDE SEQUENCE [LARGE SCALE GENOMIC DNA]</scope>
    <source>
        <strain evidence="2 3">CBS 123904</strain>
    </source>
</reference>
<dbReference type="SMART" id="SM00822">
    <property type="entry name" value="PKS_KR"/>
    <property type="match status" value="1"/>
</dbReference>
<keyword evidence="3" id="KW-1185">Reference proteome</keyword>
<dbReference type="Pfam" id="PF08659">
    <property type="entry name" value="KR"/>
    <property type="match status" value="1"/>
</dbReference>
<organism evidence="2 3">
    <name type="scientific">Aspergillus pseudoustus</name>
    <dbReference type="NCBI Taxonomy" id="1810923"/>
    <lineage>
        <taxon>Eukaryota</taxon>
        <taxon>Fungi</taxon>
        <taxon>Dikarya</taxon>
        <taxon>Ascomycota</taxon>
        <taxon>Pezizomycotina</taxon>
        <taxon>Eurotiomycetes</taxon>
        <taxon>Eurotiomycetidae</taxon>
        <taxon>Eurotiales</taxon>
        <taxon>Aspergillaceae</taxon>
        <taxon>Aspergillus</taxon>
        <taxon>Aspergillus subgen. Nidulantes</taxon>
    </lineage>
</organism>
<dbReference type="InterPro" id="IPR057326">
    <property type="entry name" value="KR_dom"/>
</dbReference>
<evidence type="ECO:0000259" key="1">
    <source>
        <dbReference type="SMART" id="SM00822"/>
    </source>
</evidence>
<feature type="domain" description="Ketoreductase" evidence="1">
    <location>
        <begin position="1"/>
        <end position="80"/>
    </location>
</feature>
<evidence type="ECO:0000313" key="2">
    <source>
        <dbReference type="EMBL" id="KAL2857285.1"/>
    </source>
</evidence>
<dbReference type="SUPFAM" id="SSF51735">
    <property type="entry name" value="NAD(P)-binding Rossmann-fold domains"/>
    <property type="match status" value="1"/>
</dbReference>
<gene>
    <name evidence="2" type="ORF">BJY01DRAFT_202551</name>
</gene>
<dbReference type="PANTHER" id="PTHR43775">
    <property type="entry name" value="FATTY ACID SYNTHASE"/>
    <property type="match status" value="1"/>
</dbReference>
<dbReference type="InterPro" id="IPR050091">
    <property type="entry name" value="PKS_NRPS_Biosynth_Enz"/>
</dbReference>
<protein>
    <submittedName>
        <fullName evidence="2">KR domain-containing protein</fullName>
    </submittedName>
</protein>
<proteinExistence type="predicted"/>
<comment type="caution">
    <text evidence="2">The sequence shown here is derived from an EMBL/GenBank/DDBJ whole genome shotgun (WGS) entry which is preliminary data.</text>
</comment>
<dbReference type="InterPro" id="IPR013968">
    <property type="entry name" value="PKS_KR"/>
</dbReference>
<dbReference type="Proteomes" id="UP001610446">
    <property type="component" value="Unassembled WGS sequence"/>
</dbReference>
<dbReference type="InterPro" id="IPR036291">
    <property type="entry name" value="NAD(P)-bd_dom_sf"/>
</dbReference>
<name>A0ABR4KYD3_9EURO</name>
<dbReference type="PANTHER" id="PTHR43775:SF29">
    <property type="entry name" value="ASPERFURANONE POLYKETIDE SYNTHASE AFOG-RELATED"/>
    <property type="match status" value="1"/>
</dbReference>
<dbReference type="EMBL" id="JBFXLU010000004">
    <property type="protein sequence ID" value="KAL2857285.1"/>
    <property type="molecule type" value="Genomic_DNA"/>
</dbReference>
<evidence type="ECO:0000313" key="3">
    <source>
        <dbReference type="Proteomes" id="UP001610446"/>
    </source>
</evidence>
<dbReference type="Gene3D" id="3.40.50.720">
    <property type="entry name" value="NAD(P)-binding Rossmann-like Domain"/>
    <property type="match status" value="1"/>
</dbReference>
<accession>A0ABR4KYD3</accession>